<protein>
    <submittedName>
        <fullName evidence="1">Uncharacterized protein</fullName>
    </submittedName>
</protein>
<reference evidence="1" key="1">
    <citation type="submission" date="2018-05" db="EMBL/GenBank/DDBJ databases">
        <authorList>
            <person name="Lanie J.A."/>
            <person name="Ng W.-L."/>
            <person name="Kazmierczak K.M."/>
            <person name="Andrzejewski T.M."/>
            <person name="Davidsen T.M."/>
            <person name="Wayne K.J."/>
            <person name="Tettelin H."/>
            <person name="Glass J.I."/>
            <person name="Rusch D."/>
            <person name="Podicherti R."/>
            <person name="Tsui H.-C.T."/>
            <person name="Winkler M.E."/>
        </authorList>
    </citation>
    <scope>NUCLEOTIDE SEQUENCE</scope>
</reference>
<accession>A0A383AWK1</accession>
<sequence>MDCWHCGTELIWGGDHDLEEEFYGEDHAYDFVTNLS</sequence>
<dbReference type="AlphaFoldDB" id="A0A383AWK1"/>
<organism evidence="1">
    <name type="scientific">marine metagenome</name>
    <dbReference type="NCBI Taxonomy" id="408172"/>
    <lineage>
        <taxon>unclassified sequences</taxon>
        <taxon>metagenomes</taxon>
        <taxon>ecological metagenomes</taxon>
    </lineage>
</organism>
<dbReference type="EMBL" id="UINC01195595">
    <property type="protein sequence ID" value="SVE12227.1"/>
    <property type="molecule type" value="Genomic_DNA"/>
</dbReference>
<proteinExistence type="predicted"/>
<gene>
    <name evidence="1" type="ORF">METZ01_LOCUS465081</name>
</gene>
<name>A0A383AWK1_9ZZZZ</name>
<feature type="non-terminal residue" evidence="1">
    <location>
        <position position="36"/>
    </location>
</feature>
<evidence type="ECO:0000313" key="1">
    <source>
        <dbReference type="EMBL" id="SVE12227.1"/>
    </source>
</evidence>